<feature type="transmembrane region" description="Helical" evidence="8">
    <location>
        <begin position="101"/>
        <end position="119"/>
    </location>
</feature>
<evidence type="ECO:0000313" key="9">
    <source>
        <dbReference type="EMBL" id="CAA9469042.1"/>
    </source>
</evidence>
<evidence type="ECO:0000256" key="1">
    <source>
        <dbReference type="ARBA" id="ARBA00004651"/>
    </source>
</evidence>
<keyword evidence="6 8" id="KW-1133">Transmembrane helix</keyword>
<sequence length="252" mass="25274">MDLSLGAVVLLAAAGFVAGALNAAAGGGSLVTFPALIAVGYSPLIANVTNNVAVFPGYVTGALGYRAGLRGQGRRILPLALASALGGLAGVALILASSESAFEGIVPFLVLAACALLAVQPMLGRWMGKRSGLREKPGLGAIAGMTLAGVYGGYFSAALGVAVLALLGLFFEDTLQRLNALKATLQLVIGGAAALGFALLTPVDWTAAAIIGVTSLAGGRVGARLAQRVSDRALRGGIVLYGVLAALWLFMR</sequence>
<evidence type="ECO:0000256" key="3">
    <source>
        <dbReference type="ARBA" id="ARBA00022448"/>
    </source>
</evidence>
<evidence type="ECO:0000256" key="8">
    <source>
        <dbReference type="RuleBase" id="RU363041"/>
    </source>
</evidence>
<accession>A0A6J4RB03</accession>
<dbReference type="PANTHER" id="PTHR30269">
    <property type="entry name" value="TRANSMEMBRANE PROTEIN YFCA"/>
    <property type="match status" value="1"/>
</dbReference>
<dbReference type="InterPro" id="IPR002781">
    <property type="entry name" value="TM_pro_TauE-like"/>
</dbReference>
<feature type="transmembrane region" description="Helical" evidence="8">
    <location>
        <begin position="233"/>
        <end position="251"/>
    </location>
</feature>
<evidence type="ECO:0000256" key="4">
    <source>
        <dbReference type="ARBA" id="ARBA00022475"/>
    </source>
</evidence>
<evidence type="ECO:0000256" key="5">
    <source>
        <dbReference type="ARBA" id="ARBA00022692"/>
    </source>
</evidence>
<name>A0A6J4RB03_9ACTN</name>
<feature type="transmembrane region" description="Helical" evidence="8">
    <location>
        <begin position="76"/>
        <end position="95"/>
    </location>
</feature>
<proteinExistence type="inferred from homology"/>
<comment type="similarity">
    <text evidence="2 8">Belongs to the 4-toluene sulfonate uptake permease (TSUP) (TC 2.A.102) family.</text>
</comment>
<keyword evidence="5 8" id="KW-0812">Transmembrane</keyword>
<dbReference type="AlphaFoldDB" id="A0A6J4RB03"/>
<evidence type="ECO:0000256" key="2">
    <source>
        <dbReference type="ARBA" id="ARBA00009142"/>
    </source>
</evidence>
<dbReference type="EMBL" id="CADCVI010000113">
    <property type="protein sequence ID" value="CAA9469042.1"/>
    <property type="molecule type" value="Genomic_DNA"/>
</dbReference>
<organism evidence="9">
    <name type="scientific">uncultured Rubrobacteraceae bacterium</name>
    <dbReference type="NCBI Taxonomy" id="349277"/>
    <lineage>
        <taxon>Bacteria</taxon>
        <taxon>Bacillati</taxon>
        <taxon>Actinomycetota</taxon>
        <taxon>Rubrobacteria</taxon>
        <taxon>Rubrobacterales</taxon>
        <taxon>Rubrobacteraceae</taxon>
        <taxon>environmental samples</taxon>
    </lineage>
</organism>
<dbReference type="InterPro" id="IPR052017">
    <property type="entry name" value="TSUP"/>
</dbReference>
<feature type="transmembrane region" description="Helical" evidence="8">
    <location>
        <begin position="139"/>
        <end position="167"/>
    </location>
</feature>
<keyword evidence="7 8" id="KW-0472">Membrane</keyword>
<dbReference type="GO" id="GO:0005886">
    <property type="term" value="C:plasma membrane"/>
    <property type="evidence" value="ECO:0007669"/>
    <property type="project" value="UniProtKB-SubCell"/>
</dbReference>
<feature type="transmembrane region" description="Helical" evidence="8">
    <location>
        <begin position="187"/>
        <end position="213"/>
    </location>
</feature>
<evidence type="ECO:0000256" key="7">
    <source>
        <dbReference type="ARBA" id="ARBA00023136"/>
    </source>
</evidence>
<reference evidence="9" key="1">
    <citation type="submission" date="2020-02" db="EMBL/GenBank/DDBJ databases">
        <authorList>
            <person name="Meier V. D."/>
        </authorList>
    </citation>
    <scope>NUCLEOTIDE SEQUENCE</scope>
    <source>
        <strain evidence="9">AVDCRST_MAG25</strain>
    </source>
</reference>
<protein>
    <recommendedName>
        <fullName evidence="8">Probable membrane transporter protein</fullName>
    </recommendedName>
</protein>
<feature type="transmembrane region" description="Helical" evidence="8">
    <location>
        <begin position="33"/>
        <end position="55"/>
    </location>
</feature>
<dbReference type="PANTHER" id="PTHR30269:SF0">
    <property type="entry name" value="MEMBRANE TRANSPORTER PROTEIN YFCA-RELATED"/>
    <property type="match status" value="1"/>
</dbReference>
<keyword evidence="4 8" id="KW-1003">Cell membrane</keyword>
<dbReference type="Pfam" id="PF01925">
    <property type="entry name" value="TauE"/>
    <property type="match status" value="1"/>
</dbReference>
<evidence type="ECO:0000256" key="6">
    <source>
        <dbReference type="ARBA" id="ARBA00022989"/>
    </source>
</evidence>
<comment type="subcellular location">
    <subcellularLocation>
        <location evidence="1 8">Cell membrane</location>
        <topology evidence="1 8">Multi-pass membrane protein</topology>
    </subcellularLocation>
</comment>
<gene>
    <name evidence="9" type="ORF">AVDCRST_MAG25-1866</name>
</gene>
<keyword evidence="3" id="KW-0813">Transport</keyword>